<dbReference type="InterPro" id="IPR004104">
    <property type="entry name" value="Gfo/Idh/MocA-like_OxRdtase_C"/>
</dbReference>
<dbReference type="PROSITE" id="PS50053">
    <property type="entry name" value="UBIQUITIN_2"/>
    <property type="match status" value="1"/>
</dbReference>
<dbReference type="InterPro" id="IPR029071">
    <property type="entry name" value="Ubiquitin-like_domsf"/>
</dbReference>
<dbReference type="GO" id="GO:0016491">
    <property type="term" value="F:oxidoreductase activity"/>
    <property type="evidence" value="ECO:0007669"/>
    <property type="project" value="UniProtKB-KW"/>
</dbReference>
<comment type="similarity">
    <text evidence="1">Belongs to the Gfo/Idh/MocA family.</text>
</comment>
<dbReference type="Proteomes" id="UP000565441">
    <property type="component" value="Unassembled WGS sequence"/>
</dbReference>
<reference evidence="6 7" key="1">
    <citation type="journal article" date="2020" name="ISME J.">
        <title>Uncovering the hidden diversity of litter-decomposition mechanisms in mushroom-forming fungi.</title>
        <authorList>
            <person name="Floudas D."/>
            <person name="Bentzer J."/>
            <person name="Ahren D."/>
            <person name="Johansson T."/>
            <person name="Persson P."/>
            <person name="Tunlid A."/>
        </authorList>
    </citation>
    <scope>NUCLEOTIDE SEQUENCE [LARGE SCALE GENOMIC DNA]</scope>
    <source>
        <strain evidence="6 7">CBS 661.87</strain>
    </source>
</reference>
<evidence type="ECO:0000313" key="7">
    <source>
        <dbReference type="Proteomes" id="UP000565441"/>
    </source>
</evidence>
<feature type="compositionally biased region" description="Pro residues" evidence="3">
    <location>
        <begin position="768"/>
        <end position="777"/>
    </location>
</feature>
<evidence type="ECO:0000313" key="6">
    <source>
        <dbReference type="EMBL" id="KAF5387690.1"/>
    </source>
</evidence>
<dbReference type="Gene3D" id="3.10.20.90">
    <property type="entry name" value="Phosphatidylinositol 3-kinase Catalytic Subunit, Chain A, domain 1"/>
    <property type="match status" value="1"/>
</dbReference>
<dbReference type="Pfam" id="PF01408">
    <property type="entry name" value="GFO_IDH_MocA"/>
    <property type="match status" value="1"/>
</dbReference>
<dbReference type="AlphaFoldDB" id="A0A8H5HR47"/>
<dbReference type="InterPro" id="IPR000683">
    <property type="entry name" value="Gfo/Idh/MocA-like_OxRdtase_N"/>
</dbReference>
<evidence type="ECO:0000259" key="5">
    <source>
        <dbReference type="PROSITE" id="PS50053"/>
    </source>
</evidence>
<name>A0A8H5HR47_9AGAR</name>
<evidence type="ECO:0000256" key="1">
    <source>
        <dbReference type="ARBA" id="ARBA00010928"/>
    </source>
</evidence>
<accession>A0A8H5HR47</accession>
<organism evidence="6 7">
    <name type="scientific">Tricholomella constricta</name>
    <dbReference type="NCBI Taxonomy" id="117010"/>
    <lineage>
        <taxon>Eukaryota</taxon>
        <taxon>Fungi</taxon>
        <taxon>Dikarya</taxon>
        <taxon>Basidiomycota</taxon>
        <taxon>Agaricomycotina</taxon>
        <taxon>Agaricomycetes</taxon>
        <taxon>Agaricomycetidae</taxon>
        <taxon>Agaricales</taxon>
        <taxon>Tricholomatineae</taxon>
        <taxon>Lyophyllaceae</taxon>
        <taxon>Tricholomella</taxon>
    </lineage>
</organism>
<dbReference type="Pfam" id="PF02894">
    <property type="entry name" value="GFO_IDH_MocA_C"/>
    <property type="match status" value="1"/>
</dbReference>
<feature type="region of interest" description="Disordered" evidence="3">
    <location>
        <begin position="859"/>
        <end position="880"/>
    </location>
</feature>
<keyword evidence="4" id="KW-1133">Transmembrane helix</keyword>
<dbReference type="PANTHER" id="PTHR43708">
    <property type="entry name" value="CONSERVED EXPRESSED OXIDOREDUCTASE (EUROFUNG)"/>
    <property type="match status" value="1"/>
</dbReference>
<dbReference type="SUPFAM" id="SSF51735">
    <property type="entry name" value="NAD(P)-binding Rossmann-fold domains"/>
    <property type="match status" value="1"/>
</dbReference>
<dbReference type="SUPFAM" id="SSF54236">
    <property type="entry name" value="Ubiquitin-like"/>
    <property type="match status" value="1"/>
</dbReference>
<feature type="domain" description="Ubiquitin-like" evidence="5">
    <location>
        <begin position="393"/>
        <end position="454"/>
    </location>
</feature>
<dbReference type="GO" id="GO:0000166">
    <property type="term" value="F:nucleotide binding"/>
    <property type="evidence" value="ECO:0007669"/>
    <property type="project" value="InterPro"/>
</dbReference>
<evidence type="ECO:0000256" key="3">
    <source>
        <dbReference type="SAM" id="MobiDB-lite"/>
    </source>
</evidence>
<evidence type="ECO:0000256" key="4">
    <source>
        <dbReference type="SAM" id="Phobius"/>
    </source>
</evidence>
<keyword evidence="4" id="KW-0812">Transmembrane</keyword>
<dbReference type="PANTHER" id="PTHR43708:SF5">
    <property type="entry name" value="CONSERVED EXPRESSED OXIDOREDUCTASE (EUROFUNG)-RELATED"/>
    <property type="match status" value="1"/>
</dbReference>
<sequence length="914" mass="101507">MEKAINTCVLGVGLAGLTFHVPFILALPEVFTLHSVLERNPQSSGGKVHDRFGVTAKIHRTLEQVLEDIEIELVIVGTPNQTHYSFAKAALEAGKHVLVDKPVTATVEQAKELGDLARSKGLVLYGFQNRRWDSDFLALKRLLALPKSSPQSLGTLVEFESHFDRYRKGLKGTWKDKPLPAAGQTYDLGSHLIDQALTLFGRPDKLTSFIQNVRGVGSPEVDDTFTIHFHYAAGPTRPHPFTAILRAHILSVRSAQLRYLVRGTQGTYTKFGLDIQEDQLKVIPAPQAILEDAYGKEPETIWGTVENLEGDNVTVKKSIWPSSDAGQYIELFKNLGAAIRNKADLVVKWEEATAVIEMIELAHKSSREVMSHDQIDLLPQRGTLPCLTSMSLVELRVELPAYAHSFIIQIPSTSTIRDVKQAIFNSCIGRPRVDGQRIIWRGRYLVDHENVDELWKSPDEPRIVHLAVHPSAWSSSPPEVPPPSQTPTQAPIFPHRTPFRELLQPDRPGISQIITLPPSPRALAYVLSKHQAALAALSGDATMQINNVESTAARTMAAQAIERHGWAWPTILDEEFPPATDGGLKYERVTHDGQHFLSLTTPLGTPTPLQLHALKVLSYTFSLLSIPPTVTVPNRTAPSQAVPIPPNVNHLLQQLGLPQMRVAQNQIQNPNPNQIMPALREMPLRPLLAPLMMLLFRTLLLLYFVAPARKPIFGILILAWMLYEIWRPIRNGLMRGLRAAAAENQQNQPLLNVAARQPRNEHAQNPPADAPRPPPNPLAGVAAGNIDLQAGAALDALATVNISGEERILNDNPGINTPEPSFSHKIGTLLSLLVTTIHPAVWNRRRAALRQREGRIRTEANIRDAPAGTEGEDGTNDDRPQLRNALQEQYNRRPRWIREYMERVVAAEWVDDSD</sequence>
<keyword evidence="2" id="KW-0560">Oxidoreductase</keyword>
<feature type="transmembrane region" description="Helical" evidence="4">
    <location>
        <begin position="687"/>
        <end position="705"/>
    </location>
</feature>
<gene>
    <name evidence="6" type="ORF">D9615_000258</name>
</gene>
<proteinExistence type="inferred from homology"/>
<dbReference type="InterPro" id="IPR000626">
    <property type="entry name" value="Ubiquitin-like_dom"/>
</dbReference>
<feature type="region of interest" description="Disordered" evidence="3">
    <location>
        <begin position="759"/>
        <end position="782"/>
    </location>
</feature>
<dbReference type="InterPro" id="IPR051317">
    <property type="entry name" value="Gfo/Idh/MocA_oxidoreduct"/>
</dbReference>
<dbReference type="OrthoDB" id="446809at2759"/>
<dbReference type="Gene3D" id="3.40.50.720">
    <property type="entry name" value="NAD(P)-binding Rossmann-like Domain"/>
    <property type="match status" value="1"/>
</dbReference>
<feature type="transmembrane region" description="Helical" evidence="4">
    <location>
        <begin position="712"/>
        <end position="729"/>
    </location>
</feature>
<keyword evidence="7" id="KW-1185">Reference proteome</keyword>
<dbReference type="Gene3D" id="3.30.360.10">
    <property type="entry name" value="Dihydrodipicolinate Reductase, domain 2"/>
    <property type="match status" value="1"/>
</dbReference>
<keyword evidence="4" id="KW-0472">Membrane</keyword>
<protein>
    <recommendedName>
        <fullName evidence="5">Ubiquitin-like domain-containing protein</fullName>
    </recommendedName>
</protein>
<evidence type="ECO:0000256" key="2">
    <source>
        <dbReference type="ARBA" id="ARBA00023002"/>
    </source>
</evidence>
<dbReference type="InterPro" id="IPR036291">
    <property type="entry name" value="NAD(P)-bd_dom_sf"/>
</dbReference>
<dbReference type="EMBL" id="JAACJP010000001">
    <property type="protein sequence ID" value="KAF5387690.1"/>
    <property type="molecule type" value="Genomic_DNA"/>
</dbReference>
<comment type="caution">
    <text evidence="6">The sequence shown here is derived from an EMBL/GenBank/DDBJ whole genome shotgun (WGS) entry which is preliminary data.</text>
</comment>